<dbReference type="InterPro" id="IPR009061">
    <property type="entry name" value="DNA-bd_dom_put_sf"/>
</dbReference>
<dbReference type="Pfam" id="PF12728">
    <property type="entry name" value="HTH_17"/>
    <property type="match status" value="1"/>
</dbReference>
<dbReference type="InterPro" id="IPR041657">
    <property type="entry name" value="HTH_17"/>
</dbReference>
<protein>
    <recommendedName>
        <fullName evidence="1">Helix-turn-helix domain-containing protein</fullName>
    </recommendedName>
</protein>
<dbReference type="Proteomes" id="UP000179266">
    <property type="component" value="Unassembled WGS sequence"/>
</dbReference>
<organism evidence="2 3">
    <name type="scientific">Candidatus Schekmanbacteria bacterium RBG_13_48_7</name>
    <dbReference type="NCBI Taxonomy" id="1817878"/>
    <lineage>
        <taxon>Bacteria</taxon>
        <taxon>Candidatus Schekmaniibacteriota</taxon>
    </lineage>
</organism>
<gene>
    <name evidence="2" type="ORF">A2161_15390</name>
</gene>
<dbReference type="EMBL" id="MGDD01000066">
    <property type="protein sequence ID" value="OGL47597.1"/>
    <property type="molecule type" value="Genomic_DNA"/>
</dbReference>
<evidence type="ECO:0000313" key="2">
    <source>
        <dbReference type="EMBL" id="OGL47597.1"/>
    </source>
</evidence>
<proteinExistence type="predicted"/>
<dbReference type="NCBIfam" id="TIGR01764">
    <property type="entry name" value="excise"/>
    <property type="match status" value="1"/>
</dbReference>
<dbReference type="InterPro" id="IPR010093">
    <property type="entry name" value="SinI_DNA-bd"/>
</dbReference>
<accession>A0A1F7S3C6</accession>
<dbReference type="GO" id="GO:0003677">
    <property type="term" value="F:DNA binding"/>
    <property type="evidence" value="ECO:0007669"/>
    <property type="project" value="InterPro"/>
</dbReference>
<sequence>MKQEQKYLTTTQAAKLLSVAPDTILKWVKAGKLTSRRTLGGYFRIPMEELASFSSEISDIVNRFS</sequence>
<comment type="caution">
    <text evidence="2">The sequence shown here is derived from an EMBL/GenBank/DDBJ whole genome shotgun (WGS) entry which is preliminary data.</text>
</comment>
<evidence type="ECO:0000313" key="3">
    <source>
        <dbReference type="Proteomes" id="UP000179266"/>
    </source>
</evidence>
<dbReference type="CDD" id="cd04762">
    <property type="entry name" value="HTH_MerR-trunc"/>
    <property type="match status" value="1"/>
</dbReference>
<dbReference type="AlphaFoldDB" id="A0A1F7S3C6"/>
<reference evidence="2 3" key="1">
    <citation type="journal article" date="2016" name="Nat. Commun.">
        <title>Thousands of microbial genomes shed light on interconnected biogeochemical processes in an aquifer system.</title>
        <authorList>
            <person name="Anantharaman K."/>
            <person name="Brown C.T."/>
            <person name="Hug L.A."/>
            <person name="Sharon I."/>
            <person name="Castelle C.J."/>
            <person name="Probst A.J."/>
            <person name="Thomas B.C."/>
            <person name="Singh A."/>
            <person name="Wilkins M.J."/>
            <person name="Karaoz U."/>
            <person name="Brodie E.L."/>
            <person name="Williams K.H."/>
            <person name="Hubbard S.S."/>
            <person name="Banfield J.F."/>
        </authorList>
    </citation>
    <scope>NUCLEOTIDE SEQUENCE [LARGE SCALE GENOMIC DNA]</scope>
</reference>
<dbReference type="SUPFAM" id="SSF46955">
    <property type="entry name" value="Putative DNA-binding domain"/>
    <property type="match status" value="1"/>
</dbReference>
<evidence type="ECO:0000259" key="1">
    <source>
        <dbReference type="Pfam" id="PF12728"/>
    </source>
</evidence>
<dbReference type="Gene3D" id="1.10.1660.10">
    <property type="match status" value="1"/>
</dbReference>
<name>A0A1F7S3C6_9BACT</name>
<feature type="domain" description="Helix-turn-helix" evidence="1">
    <location>
        <begin position="7"/>
        <end position="53"/>
    </location>
</feature>